<reference key="1">
    <citation type="submission" date="2010-11" db="EMBL/GenBank/DDBJ databases">
        <title>The complete genome of chromosome of Calditerrivibrio nitroreducens DSM 19672.</title>
        <authorList>
            <consortium name="US DOE Joint Genome Institute (JGI-PGF)"/>
            <person name="Lucas S."/>
            <person name="Copeland A."/>
            <person name="Lapidus A."/>
            <person name="Bruce D."/>
            <person name="Goodwin L."/>
            <person name="Pitluck S."/>
            <person name="Kyrpides N."/>
            <person name="Mavromatis K."/>
            <person name="Ivanova N."/>
            <person name="Mikhailova N."/>
            <person name="Zeytun A."/>
            <person name="Brettin T."/>
            <person name="Detter J.C."/>
            <person name="Tapia R."/>
            <person name="Han C."/>
            <person name="Land M."/>
            <person name="Hauser L."/>
            <person name="Markowitz V."/>
            <person name="Cheng J.-F."/>
            <person name="Hugenholtz P."/>
            <person name="Woyke T."/>
            <person name="Wu D."/>
            <person name="Spring S."/>
            <person name="Schroeder M."/>
            <person name="Brambilla E."/>
            <person name="Klenk H.-P."/>
            <person name="Eisen J.A."/>
        </authorList>
    </citation>
    <scope>NUCLEOTIDE SEQUENCE [LARGE SCALE GENOMIC DNA]</scope>
    <source>
        <strain>DSM 19672</strain>
    </source>
</reference>
<evidence type="ECO:0000313" key="3">
    <source>
        <dbReference type="Proteomes" id="UP000007039"/>
    </source>
</evidence>
<dbReference type="AlphaFoldDB" id="E4TJ37"/>
<organism evidence="2 3">
    <name type="scientific">Calditerrivibrio nitroreducens (strain DSM 19672 / NBRC 101217 / Yu37-1)</name>
    <dbReference type="NCBI Taxonomy" id="768670"/>
    <lineage>
        <taxon>Bacteria</taxon>
        <taxon>Pseudomonadati</taxon>
        <taxon>Deferribacterota</taxon>
        <taxon>Deferribacteres</taxon>
        <taxon>Deferribacterales</taxon>
        <taxon>Calditerrivibrionaceae</taxon>
    </lineage>
</organism>
<gene>
    <name evidence="2" type="ordered locus">Calni_0160</name>
</gene>
<dbReference type="InterPro" id="IPR036465">
    <property type="entry name" value="vWFA_dom_sf"/>
</dbReference>
<keyword evidence="3" id="KW-1185">Reference proteome</keyword>
<dbReference type="Gene3D" id="3.40.50.410">
    <property type="entry name" value="von Willebrand factor, type A domain"/>
    <property type="match status" value="1"/>
</dbReference>
<dbReference type="STRING" id="768670.Calni_0160"/>
<dbReference type="InterPro" id="IPR002035">
    <property type="entry name" value="VWF_A"/>
</dbReference>
<proteinExistence type="predicted"/>
<dbReference type="Proteomes" id="UP000007039">
    <property type="component" value="Chromosome"/>
</dbReference>
<protein>
    <submittedName>
        <fullName evidence="2">von Willebrand factor type A</fullName>
    </submittedName>
</protein>
<dbReference type="SUPFAM" id="SSF53300">
    <property type="entry name" value="vWA-like"/>
    <property type="match status" value="1"/>
</dbReference>
<dbReference type="EMBL" id="CP002347">
    <property type="protein sequence ID" value="ADR18073.1"/>
    <property type="molecule type" value="Genomic_DNA"/>
</dbReference>
<dbReference type="eggNOG" id="COG3419">
    <property type="taxonomic scope" value="Bacteria"/>
</dbReference>
<dbReference type="PROSITE" id="PS50234">
    <property type="entry name" value="VWFA"/>
    <property type="match status" value="1"/>
</dbReference>
<sequence length="1174" mass="130336" precursor="true">MKRLFLWFTIIYILSLPKLYSLDQEYYYAIPPFMQQDVYSNVYLALDYSGSMTSRAYPSYNATSSYFGYFDKDAKYRCDGGTVSNFSCSGIWVKDNVNVNDNEIYSGNKLNYELMERIDILRYVLTGGGVSSVCKDIKFCNNLTKDECNNHSNLCYWSTKTKKCTQKKYCSSFKTESTCKADTTMCEWDPDGVVKTESGQKIQYSDVAGYDPEKGAVLGVLQKLSNEPRNPRVGAVLFSSNNISVIKPSYDYISLIKAINDTKAGGSTNTKGAIDTISNYYKSTEAYQFDSNVVPCAKNFAIVVSDGEWNVGGDPLPTIRDMWKTDLMGNLTGKQNVKTYTLAMFMDSSSNGTRALKHMAVFGGYNDIDKNGLPCNYNKDSFNSLLENFPSTTCSEWDADNNGKPDGFFQGNNPDEFKQAIEDIFKQILTNVSSGTSVAVLTEKRKEGSLMTQAVFYPEYNGTSWIGKLFGYWFLNFKNSDNILVQNIRENTNINDEITGGYKLNICGGNNEIGGDYILQFNYDSIYNKLSIDRFKSDCKGNDNESVFPPYDKLEEIKSLFEVSDVANLKFGNDPSARKIYTSNGSNLINLDDAPNSSFGSDLGCIGTVSNLKNFIKGYDITNCEQRTDSNGTRRLIGDIVYSTPQIVDYDNVSILYVAANDGMLHAFRLGKTVKSNEPNVAVILQNDSDDNGTDKIGTEEWAFIPQNALPYLRYRAQKDFLHLYINDLTPYVFEYNGKKILIGGMRMGGGTADSQTNAIKPPDNMSIGYSSYYALDISDPVNPKFLWEFNDPKLGFTYSGPAIIRGPNNSLYIMFLSGMTNYDATTAFDENNAGVYILSIDKNALSISKKDFIKVGSFTTGIKNTPVYGNRLFTEGVDWNGDGVTDAVFFAFSYYKDNIGWISDIYAFLPGDYSAFSSSNIKQLMNSLHGAVSSSIVYMPCFGMDFIYIGTGRWFSKTDDSVGRNNKLYGIKISCLRNKNCNFSSAVNNADICTELSKAKNVDKVVAWEVGLNTKEVYDGISYGKERVISDAGKMEWANTVLFTSMQPSTDVCSYGGRSRGWGLNCATGASIWDTSCSNYIVDTSKVSCGYLQTSTAAINQMCSSSFAKQDAGKYRSVSNSMGQGNSSGGDSSVNNINQGQTAWYTGTTPETPPIIPTPYSVKKGKIIFWIEK</sequence>
<reference evidence="2 3" key="2">
    <citation type="journal article" date="2011" name="Stand. Genomic Sci.">
        <title>Complete genome sequence of Calditerrivibrio nitroreducens type strain (Yu37-1).</title>
        <authorList>
            <person name="Pitluck S."/>
            <person name="Sikorski J."/>
            <person name="Zeytun A."/>
            <person name="Lapidus A."/>
            <person name="Nolan M."/>
            <person name="Lucas S."/>
            <person name="Hammon N."/>
            <person name="Deshpande S."/>
            <person name="Cheng J.F."/>
            <person name="Tapia R."/>
            <person name="Han C."/>
            <person name="Goodwin L."/>
            <person name="Liolios K."/>
            <person name="Pagani I."/>
            <person name="Ivanova N."/>
            <person name="Mavromatis K."/>
            <person name="Pati A."/>
            <person name="Chen A."/>
            <person name="Palaniappan K."/>
            <person name="Hauser L."/>
            <person name="Chang Y.J."/>
            <person name="Jeffries C.D."/>
            <person name="Detter J.C."/>
            <person name="Brambilla E."/>
            <person name="Djao O.D."/>
            <person name="Rohde M."/>
            <person name="Spring S."/>
            <person name="Goker M."/>
            <person name="Woyke T."/>
            <person name="Bristow J."/>
            <person name="Eisen J.A."/>
            <person name="Markowitz V."/>
            <person name="Hugenholtz P."/>
            <person name="Kyrpides N.C."/>
            <person name="Klenk H.P."/>
            <person name="Land M."/>
        </authorList>
    </citation>
    <scope>NUCLEOTIDE SEQUENCE [LARGE SCALE GENOMIC DNA]</scope>
    <source>
        <strain evidence="3">DSM 19672 / NBRC 101217 / Yu37-1</strain>
    </source>
</reference>
<dbReference type="Pfam" id="PF00092">
    <property type="entry name" value="VWA"/>
    <property type="match status" value="1"/>
</dbReference>
<dbReference type="eggNOG" id="COG2304">
    <property type="taxonomic scope" value="Bacteria"/>
</dbReference>
<dbReference type="OrthoDB" id="7156875at2"/>
<feature type="domain" description="VWFA" evidence="1">
    <location>
        <begin position="191"/>
        <end position="393"/>
    </location>
</feature>
<name>E4TJ37_CALNY</name>
<dbReference type="KEGG" id="cni:Calni_0160"/>
<dbReference type="RefSeq" id="WP_013450290.1">
    <property type="nucleotide sequence ID" value="NC_014758.1"/>
</dbReference>
<evidence type="ECO:0000313" key="2">
    <source>
        <dbReference type="EMBL" id="ADR18073.1"/>
    </source>
</evidence>
<dbReference type="HOGENOM" id="CLU_001890_4_0_0"/>
<accession>E4TJ37</accession>
<evidence type="ECO:0000259" key="1">
    <source>
        <dbReference type="PROSITE" id="PS50234"/>
    </source>
</evidence>